<dbReference type="OrthoDB" id="6162547at2"/>
<evidence type="ECO:0000313" key="2">
    <source>
        <dbReference type="EMBL" id="AYC33072.1"/>
    </source>
</evidence>
<protein>
    <submittedName>
        <fullName evidence="2">Uncharacterized protein</fullName>
    </submittedName>
</protein>
<evidence type="ECO:0000256" key="1">
    <source>
        <dbReference type="SAM" id="SignalP"/>
    </source>
</evidence>
<dbReference type="RefSeq" id="WP_119893691.1">
    <property type="nucleotide sequence ID" value="NZ_CP032419.1"/>
</dbReference>
<dbReference type="EMBL" id="CP032419">
    <property type="protein sequence ID" value="AYC33072.1"/>
    <property type="molecule type" value="Genomic_DNA"/>
</dbReference>
<proteinExistence type="predicted"/>
<evidence type="ECO:0000313" key="3">
    <source>
        <dbReference type="Proteomes" id="UP000265560"/>
    </source>
</evidence>
<dbReference type="AlphaFoldDB" id="A0A385Z6E5"/>
<keyword evidence="1" id="KW-0732">Signal</keyword>
<organism evidence="2 3">
    <name type="scientific">Pseudomonas cavernae</name>
    <dbReference type="NCBI Taxonomy" id="2320867"/>
    <lineage>
        <taxon>Bacteria</taxon>
        <taxon>Pseudomonadati</taxon>
        <taxon>Pseudomonadota</taxon>
        <taxon>Gammaproteobacteria</taxon>
        <taxon>Pseudomonadales</taxon>
        <taxon>Pseudomonadaceae</taxon>
        <taxon>Pseudomonas</taxon>
    </lineage>
</organism>
<sequence>MKRCLRFCLIFLISLALPLSGMAGLAAATEPCPMEAAGVAMMTPETSGDVGQDCCQDMGSPSDHGKPCKPGQECKTASLLQVSIVKPPVTLSSPVVLSFSSDFLPAQAPSGVWRPPRV</sequence>
<accession>A0A385Z6E5</accession>
<dbReference type="KEGG" id="pcav:D3880_12165"/>
<name>A0A385Z6E5_9PSED</name>
<reference evidence="3" key="1">
    <citation type="submission" date="2018-09" db="EMBL/GenBank/DDBJ databases">
        <authorList>
            <person name="Zhu H."/>
        </authorList>
    </citation>
    <scope>NUCLEOTIDE SEQUENCE [LARGE SCALE GENOMIC DNA]</scope>
    <source>
        <strain evidence="3">K2W31S-8</strain>
    </source>
</reference>
<gene>
    <name evidence="2" type="ORF">D3880_12165</name>
</gene>
<feature type="chain" id="PRO_5017237457" evidence="1">
    <location>
        <begin position="24"/>
        <end position="118"/>
    </location>
</feature>
<feature type="signal peptide" evidence="1">
    <location>
        <begin position="1"/>
        <end position="23"/>
    </location>
</feature>
<keyword evidence="3" id="KW-1185">Reference proteome</keyword>
<dbReference type="Proteomes" id="UP000265560">
    <property type="component" value="Chromosome"/>
</dbReference>